<dbReference type="AlphaFoldDB" id="A0A1Z5JAL8"/>
<feature type="repeat" description="RCC1" evidence="1">
    <location>
        <begin position="67"/>
        <end position="119"/>
    </location>
</feature>
<dbReference type="GO" id="GO:0005085">
    <property type="term" value="F:guanyl-nucleotide exchange factor activity"/>
    <property type="evidence" value="ECO:0007669"/>
    <property type="project" value="TreeGrafter"/>
</dbReference>
<evidence type="ECO:0000256" key="1">
    <source>
        <dbReference type="PROSITE-ProRule" id="PRU00235"/>
    </source>
</evidence>
<dbReference type="InterPro" id="IPR051553">
    <property type="entry name" value="Ran_GTPase-activating"/>
</dbReference>
<dbReference type="InParanoid" id="A0A1Z5JAL8"/>
<dbReference type="PANTHER" id="PTHR45982">
    <property type="entry name" value="REGULATOR OF CHROMOSOME CONDENSATION"/>
    <property type="match status" value="1"/>
</dbReference>
<dbReference type="PANTHER" id="PTHR45982:SF1">
    <property type="entry name" value="REGULATOR OF CHROMOSOME CONDENSATION"/>
    <property type="match status" value="1"/>
</dbReference>
<dbReference type="Proteomes" id="UP000198406">
    <property type="component" value="Unassembled WGS sequence"/>
</dbReference>
<evidence type="ECO:0000313" key="3">
    <source>
        <dbReference type="Proteomes" id="UP000198406"/>
    </source>
</evidence>
<gene>
    <name evidence="2" type="ORF">FisN_2Lu559</name>
</gene>
<dbReference type="OrthoDB" id="47107at2759"/>
<dbReference type="Gene3D" id="2.130.10.30">
    <property type="entry name" value="Regulator of chromosome condensation 1/beta-lactamase-inhibitor protein II"/>
    <property type="match status" value="1"/>
</dbReference>
<evidence type="ECO:0000313" key="2">
    <source>
        <dbReference type="EMBL" id="GAX11030.1"/>
    </source>
</evidence>
<protein>
    <submittedName>
        <fullName evidence="2">Uncharacterized protein</fullName>
    </submittedName>
</protein>
<keyword evidence="3" id="KW-1185">Reference proteome</keyword>
<dbReference type="GO" id="GO:0005737">
    <property type="term" value="C:cytoplasm"/>
    <property type="evidence" value="ECO:0007669"/>
    <property type="project" value="TreeGrafter"/>
</dbReference>
<dbReference type="InterPro" id="IPR009091">
    <property type="entry name" value="RCC1/BLIP-II"/>
</dbReference>
<dbReference type="EMBL" id="BDSP01000032">
    <property type="protein sequence ID" value="GAX11030.1"/>
    <property type="molecule type" value="Genomic_DNA"/>
</dbReference>
<name>A0A1Z5JAL8_FISSO</name>
<dbReference type="SUPFAM" id="SSF50985">
    <property type="entry name" value="RCC1/BLIP-II"/>
    <property type="match status" value="1"/>
</dbReference>
<comment type="caution">
    <text evidence="2">The sequence shown here is derived from an EMBL/GenBank/DDBJ whole genome shotgun (WGS) entry which is preliminary data.</text>
</comment>
<organism evidence="2 3">
    <name type="scientific">Fistulifera solaris</name>
    <name type="common">Oleaginous diatom</name>
    <dbReference type="NCBI Taxonomy" id="1519565"/>
    <lineage>
        <taxon>Eukaryota</taxon>
        <taxon>Sar</taxon>
        <taxon>Stramenopiles</taxon>
        <taxon>Ochrophyta</taxon>
        <taxon>Bacillariophyta</taxon>
        <taxon>Bacillariophyceae</taxon>
        <taxon>Bacillariophycidae</taxon>
        <taxon>Naviculales</taxon>
        <taxon>Naviculaceae</taxon>
        <taxon>Fistulifera</taxon>
    </lineage>
</organism>
<dbReference type="InterPro" id="IPR000408">
    <property type="entry name" value="Reg_chr_condens"/>
</dbReference>
<accession>A0A1Z5JAL8</accession>
<reference evidence="2 3" key="1">
    <citation type="journal article" date="2015" name="Plant Cell">
        <title>Oil accumulation by the oleaginous diatom Fistulifera solaris as revealed by the genome and transcriptome.</title>
        <authorList>
            <person name="Tanaka T."/>
            <person name="Maeda Y."/>
            <person name="Veluchamy A."/>
            <person name="Tanaka M."/>
            <person name="Abida H."/>
            <person name="Marechal E."/>
            <person name="Bowler C."/>
            <person name="Muto M."/>
            <person name="Sunaga Y."/>
            <person name="Tanaka M."/>
            <person name="Yoshino T."/>
            <person name="Taniguchi T."/>
            <person name="Fukuda Y."/>
            <person name="Nemoto M."/>
            <person name="Matsumoto M."/>
            <person name="Wong P.S."/>
            <person name="Aburatani S."/>
            <person name="Fujibuchi W."/>
        </authorList>
    </citation>
    <scope>NUCLEOTIDE SEQUENCE [LARGE SCALE GENOMIC DNA]</scope>
    <source>
        <strain evidence="2 3">JPCC DA0580</strain>
    </source>
</reference>
<proteinExistence type="predicted"/>
<dbReference type="PROSITE" id="PS50012">
    <property type="entry name" value="RCC1_3"/>
    <property type="match status" value="1"/>
</dbReference>
<sequence length="181" mass="19592">MDRTTFFVVAKNWGDTNATLYGSDLNYSGQLGLSDRIKSVHVLTELRKNVLIVAAGSYHSYTVDDEGRMFATGQNMYAQLGLGAGGGQHFGFEQVTFPGPFVLTRIAAGNTHGRALNSNKTLYMWGFVGEGATGQPCIAGDEEKDICHPTKVDLPSQKQILDFCSGGQFSAVVIREDADDM</sequence>